<accession>A0ABT8T655</accession>
<dbReference type="RefSeq" id="WP_302244007.1">
    <property type="nucleotide sequence ID" value="NZ_JAULJQ010000003.1"/>
</dbReference>
<evidence type="ECO:0000313" key="3">
    <source>
        <dbReference type="Proteomes" id="UP001171111"/>
    </source>
</evidence>
<dbReference type="Proteomes" id="UP001171111">
    <property type="component" value="Unassembled WGS sequence"/>
</dbReference>
<dbReference type="InterPro" id="IPR044919">
    <property type="entry name" value="HP0184-like_sf"/>
</dbReference>
<dbReference type="EMBL" id="JAULJQ010000003">
    <property type="protein sequence ID" value="MDO2409169.1"/>
    <property type="molecule type" value="Genomic_DNA"/>
</dbReference>
<dbReference type="Gene3D" id="3.90.920.20">
    <property type="entry name" value="HP0184-like"/>
    <property type="match status" value="1"/>
</dbReference>
<keyword evidence="3" id="KW-1185">Reference proteome</keyword>
<comment type="caution">
    <text evidence="2">The sequence shown here is derived from an EMBL/GenBank/DDBJ whole genome shotgun (WGS) entry which is preliminary data.</text>
</comment>
<organism evidence="2 3">
    <name type="scientific">Campylobacter magnus</name>
    <dbReference type="NCBI Taxonomy" id="3026462"/>
    <lineage>
        <taxon>Bacteria</taxon>
        <taxon>Pseudomonadati</taxon>
        <taxon>Campylobacterota</taxon>
        <taxon>Epsilonproteobacteria</taxon>
        <taxon>Campylobacterales</taxon>
        <taxon>Campylobacteraceae</taxon>
        <taxon>Campylobacter</taxon>
    </lineage>
</organism>
<protein>
    <submittedName>
        <fullName evidence="2">DUF1882 domain-containing protein</fullName>
    </submittedName>
</protein>
<proteinExistence type="predicted"/>
<dbReference type="InterPro" id="IPR015061">
    <property type="entry name" value="DUF1882"/>
</dbReference>
<evidence type="ECO:0000259" key="1">
    <source>
        <dbReference type="Pfam" id="PF08966"/>
    </source>
</evidence>
<feature type="domain" description="DUF1882" evidence="1">
    <location>
        <begin position="1"/>
        <end position="73"/>
    </location>
</feature>
<dbReference type="Pfam" id="PF08966">
    <property type="entry name" value="DUF1882"/>
    <property type="match status" value="1"/>
</dbReference>
<sequence length="180" mass="21550">MQSVELTLIKIIGDHFYENTGKLRKVEFNGKNFFDRYERIDSQLTMSIQKEHFEGKRVIAHDLINDKERIVENIVFDYNGYDPDRFWHRAQLMLREMGFVNFTAYRTKTNGHLHLYVHKGHTVLSEAYQLANKLSMTLSQKMPCSWRMFPNVDMPREFQILNLPYDLFQKERGASWSKFM</sequence>
<gene>
    <name evidence="2" type="ORF">Q2362_03520</name>
</gene>
<name>A0ABT8T655_9BACT</name>
<evidence type="ECO:0000313" key="2">
    <source>
        <dbReference type="EMBL" id="MDO2409169.1"/>
    </source>
</evidence>
<dbReference type="SUPFAM" id="SSF56747">
    <property type="entry name" value="Prim-pol domain"/>
    <property type="match status" value="1"/>
</dbReference>
<reference evidence="2 3" key="1">
    <citation type="submission" date="2023-06" db="EMBL/GenBank/DDBJ databases">
        <title>Campylobacter magnum sp. nov., isolated from cecal contents of domestic pigs (Sus scrofa domesticus).</title>
        <authorList>
            <person name="Papic B."/>
            <person name="Gruntar I."/>
        </authorList>
    </citation>
    <scope>NUCLEOTIDE SEQUENCE [LARGE SCALE GENOMIC DNA]</scope>
    <source>
        <strain evidence="3">34484-21</strain>
    </source>
</reference>